<evidence type="ECO:0000256" key="9">
    <source>
        <dbReference type="ARBA" id="ARBA00034003"/>
    </source>
</evidence>
<dbReference type="Gene3D" id="3.60.15.10">
    <property type="entry name" value="Ribonuclease Z/Hydroxyacylglutathione hydrolase-like"/>
    <property type="match status" value="1"/>
</dbReference>
<evidence type="ECO:0000256" key="4">
    <source>
        <dbReference type="ARBA" id="ARBA00022741"/>
    </source>
</evidence>
<dbReference type="Gene3D" id="3.40.50.12650">
    <property type="match status" value="1"/>
</dbReference>
<organism evidence="14 15">
    <name type="scientific">Chloropicon primus</name>
    <dbReference type="NCBI Taxonomy" id="1764295"/>
    <lineage>
        <taxon>Eukaryota</taxon>
        <taxon>Viridiplantae</taxon>
        <taxon>Chlorophyta</taxon>
        <taxon>Chloropicophyceae</taxon>
        <taxon>Chloropicales</taxon>
        <taxon>Chloropicaceae</taxon>
        <taxon>Chloropicon</taxon>
    </lineage>
</organism>
<dbReference type="Pfam" id="PF14555">
    <property type="entry name" value="UBA_4"/>
    <property type="match status" value="1"/>
</dbReference>
<dbReference type="Pfam" id="PF01068">
    <property type="entry name" value="DNA_ligase_A_M"/>
    <property type="match status" value="1"/>
</dbReference>
<dbReference type="Pfam" id="PF04679">
    <property type="entry name" value="DNA_ligase_A_C"/>
    <property type="match status" value="1"/>
</dbReference>
<dbReference type="InterPro" id="IPR011084">
    <property type="entry name" value="DRMBL"/>
</dbReference>
<dbReference type="SUPFAM" id="SSF56281">
    <property type="entry name" value="Metallo-hydrolase/oxidoreductase"/>
    <property type="match status" value="1"/>
</dbReference>
<accession>A0A5B8MKA3</accession>
<dbReference type="CDD" id="cd16273">
    <property type="entry name" value="SNM1A-1C-like_MBL-fold"/>
    <property type="match status" value="1"/>
</dbReference>
<dbReference type="GO" id="GO:0006273">
    <property type="term" value="P:lagging strand elongation"/>
    <property type="evidence" value="ECO:0007669"/>
    <property type="project" value="TreeGrafter"/>
</dbReference>
<protein>
    <recommendedName>
        <fullName evidence="10">DNA ligase</fullName>
        <ecNumber evidence="10">6.5.1.1</ecNumber>
    </recommendedName>
</protein>
<dbReference type="GO" id="GO:0003677">
    <property type="term" value="F:DNA binding"/>
    <property type="evidence" value="ECO:0007669"/>
    <property type="project" value="InterPro"/>
</dbReference>
<dbReference type="Pfam" id="PF07522">
    <property type="entry name" value="DRMBL"/>
    <property type="match status" value="1"/>
</dbReference>
<dbReference type="Gene3D" id="1.10.3260.10">
    <property type="entry name" value="DNA ligase, ATP-dependent, N-terminal domain"/>
    <property type="match status" value="1"/>
</dbReference>
<evidence type="ECO:0000256" key="1">
    <source>
        <dbReference type="ARBA" id="ARBA00007572"/>
    </source>
</evidence>
<dbReference type="PANTHER" id="PTHR45674">
    <property type="entry name" value="DNA LIGASE 1/3 FAMILY MEMBER"/>
    <property type="match status" value="1"/>
</dbReference>
<evidence type="ECO:0000313" key="15">
    <source>
        <dbReference type="Proteomes" id="UP000316726"/>
    </source>
</evidence>
<dbReference type="Gene3D" id="3.30.470.30">
    <property type="entry name" value="DNA ligase/mRNA capping enzyme"/>
    <property type="match status" value="1"/>
</dbReference>
<evidence type="ECO:0000256" key="3">
    <source>
        <dbReference type="ARBA" id="ARBA00022705"/>
    </source>
</evidence>
<dbReference type="EMBL" id="CP031037">
    <property type="protein sequence ID" value="QDZ20877.1"/>
    <property type="molecule type" value="Genomic_DNA"/>
</dbReference>
<dbReference type="GO" id="GO:0005524">
    <property type="term" value="F:ATP binding"/>
    <property type="evidence" value="ECO:0007669"/>
    <property type="project" value="UniProtKB-KW"/>
</dbReference>
<feature type="compositionally biased region" description="Basic and acidic residues" evidence="12">
    <location>
        <begin position="375"/>
        <end position="394"/>
    </location>
</feature>
<comment type="similarity">
    <text evidence="1 11">Belongs to the ATP-dependent DNA ligase family.</text>
</comment>
<keyword evidence="3" id="KW-0235">DNA replication</keyword>
<dbReference type="Gene3D" id="2.40.50.140">
    <property type="entry name" value="Nucleic acid-binding proteins"/>
    <property type="match status" value="1"/>
</dbReference>
<dbReference type="Pfam" id="PF12706">
    <property type="entry name" value="Lactamase_B_2"/>
    <property type="match status" value="1"/>
</dbReference>
<dbReference type="InterPro" id="IPR016059">
    <property type="entry name" value="DNA_ligase_ATP-dep_CS"/>
</dbReference>
<dbReference type="EC" id="6.5.1.1" evidence="10"/>
<keyword evidence="10" id="KW-0233">DNA recombination</keyword>
<dbReference type="InterPro" id="IPR012340">
    <property type="entry name" value="NA-bd_OB-fold"/>
</dbReference>
<comment type="catalytic activity">
    <reaction evidence="9 10">
        <text>ATP + (deoxyribonucleotide)n-3'-hydroxyl + 5'-phospho-(deoxyribonucleotide)m = (deoxyribonucleotide)n+m + AMP + diphosphate.</text>
        <dbReference type="EC" id="6.5.1.1"/>
    </reaction>
</comment>
<dbReference type="InterPro" id="IPR001279">
    <property type="entry name" value="Metallo-B-lactamas"/>
</dbReference>
<name>A0A5B8MKA3_9CHLO</name>
<feature type="domain" description="ATP-dependent DNA ligase family profile" evidence="13">
    <location>
        <begin position="876"/>
        <end position="1015"/>
    </location>
</feature>
<dbReference type="InterPro" id="IPR036866">
    <property type="entry name" value="RibonucZ/Hydroxyglut_hydro"/>
</dbReference>
<dbReference type="SUPFAM" id="SSF117018">
    <property type="entry name" value="ATP-dependent DNA ligase DNA-binding domain"/>
    <property type="match status" value="1"/>
</dbReference>
<dbReference type="SMART" id="SM00849">
    <property type="entry name" value="Lactamase_B"/>
    <property type="match status" value="1"/>
</dbReference>
<sequence>MEAASTSGGAGTIPRHKGVPGTGFVVDGFKACGKCKRATAFFLTHAHGDHYDGLNEKWSREIYCSTITANLVHMKLGVERSLMREMNPGDEAVVIEGVEVSVVDANHCPGAVQFLFVTSQGDRFIHSGDCRFHTSMKRSLQLFRKSRILFLDTTYCNPKHTFPCQEHSIQYVVDKVVKREALKERGKCLFLISSYNIGKERIFLAVHRATGKKLYATPKKIAHLELLQIDELTSALTDDPRATNIHLVKWNALGETWPYFRPNFVQMEEYRQMYGVEETMGFVPTGWTYEGKGTNFSSREKGPDRVFLVPYSEHSSFSELVDYVKFIKPEEVVPTVNIGETPKMLKHFRNLIDENSAKRRFLSAFTGGAPRKARKSDVAVKDEGPAVKSSSGKEDGPCDLLMAATGLKSLAEAQFLLKRANGDLEKAANFFFEDPFRKKVEVERPPRQSVKKGSTVVGQMPLSSFFGGAKSGGISLGSPKHHKTVEKSLEAGAQAAAGRGGSPCKALADYQAAVEREDYDPLSDALWSSGQPAPYMHLAGAFDAISQTKKRLKISRILLNMFRSLLVLSPESTVASVYLTIGTLGAEFSKMTLDIGASTVSQCISEVTGVSRQRLRQAYNDEGDLGDVAVLFKSAQTTLMPVKPLTISDVFAKLERLAKESGGGSSTRKKQIATDLIRASKGPETRYMVRTLVQCMRIGANRTSILQSLARASVFHHHREGNPTKERLDEAVDAFEKAYFLCPDIEEIVRELILKGAVESKLKPGIPVTPMLAKPSTGVENAVELMGEEEYICEYKFDGQRAQIHLEEGGKVSIFSRNLDDKTASFPDACAQLREALDPAVSSCVVDCEIVAVERSSQGYRLLSFQELSARPRGDAQKGSGDVALFVFDILHLDGNDTYALALSERHELLKRALPRRREGFVMLATSVAIPDDSNRVEATRSALLASLRAGCEGLMLKRLAKTYEPGRRSDQWIKLKKDYCEELQDSLDLVPIGAWWGNGRKAGWFSPFLMAAWDPEREEFQSVCRVMSGFSDEFYKKSREFFDQHLIDGPKGYYNTGEKPAVWFSPVETWEIRGADITVSPVHRAAFGKVHESRGLALRFPRFVRKRPDKTPEEATSSDQICEMFQAQTVKCSLRNQQR</sequence>
<keyword evidence="5 10" id="KW-0227">DNA damage</keyword>
<evidence type="ECO:0000256" key="11">
    <source>
        <dbReference type="RuleBase" id="RU004196"/>
    </source>
</evidence>
<reference evidence="14 15" key="1">
    <citation type="submission" date="2018-07" db="EMBL/GenBank/DDBJ databases">
        <title>The complete nuclear genome of the prasinophyte Chloropicon primus (CCMP1205).</title>
        <authorList>
            <person name="Pombert J.-F."/>
            <person name="Otis C."/>
            <person name="Turmel M."/>
            <person name="Lemieux C."/>
        </authorList>
    </citation>
    <scope>NUCLEOTIDE SEQUENCE [LARGE SCALE GENOMIC DNA]</scope>
    <source>
        <strain evidence="14 15">CCMP1205</strain>
    </source>
</reference>
<evidence type="ECO:0000256" key="2">
    <source>
        <dbReference type="ARBA" id="ARBA00022598"/>
    </source>
</evidence>
<keyword evidence="6 10" id="KW-0067">ATP-binding</keyword>
<dbReference type="InterPro" id="IPR012310">
    <property type="entry name" value="DNA_ligase_ATP-dep_cent"/>
</dbReference>
<proteinExistence type="inferred from homology"/>
<dbReference type="AlphaFoldDB" id="A0A5B8MKA3"/>
<dbReference type="CDD" id="cd07900">
    <property type="entry name" value="Adenylation_DNA_ligase_I_Euk"/>
    <property type="match status" value="1"/>
</dbReference>
<dbReference type="InterPro" id="IPR050191">
    <property type="entry name" value="ATP-dep_DNA_ligase"/>
</dbReference>
<dbReference type="PROSITE" id="PS00697">
    <property type="entry name" value="DNA_LIGASE_A1"/>
    <property type="match status" value="1"/>
</dbReference>
<dbReference type="PROSITE" id="PS00333">
    <property type="entry name" value="DNA_LIGASE_A2"/>
    <property type="match status" value="1"/>
</dbReference>
<dbReference type="NCBIfam" id="TIGR00574">
    <property type="entry name" value="dnl1"/>
    <property type="match status" value="1"/>
</dbReference>
<evidence type="ECO:0000256" key="10">
    <source>
        <dbReference type="RuleBase" id="RU000617"/>
    </source>
</evidence>
<dbReference type="SUPFAM" id="SSF50249">
    <property type="entry name" value="Nucleic acid-binding proteins"/>
    <property type="match status" value="1"/>
</dbReference>
<evidence type="ECO:0000256" key="12">
    <source>
        <dbReference type="SAM" id="MobiDB-lite"/>
    </source>
</evidence>
<dbReference type="GO" id="GO:0006310">
    <property type="term" value="P:DNA recombination"/>
    <property type="evidence" value="ECO:0007669"/>
    <property type="project" value="UniProtKB-KW"/>
</dbReference>
<gene>
    <name evidence="14" type="ORF">A3770_04p33950</name>
</gene>
<dbReference type="SUPFAM" id="SSF56091">
    <property type="entry name" value="DNA ligase/mRNA capping enzyme, catalytic domain"/>
    <property type="match status" value="1"/>
</dbReference>
<dbReference type="GO" id="GO:0006281">
    <property type="term" value="P:DNA repair"/>
    <property type="evidence" value="ECO:0007669"/>
    <property type="project" value="UniProtKB-KW"/>
</dbReference>
<evidence type="ECO:0000256" key="8">
    <source>
        <dbReference type="ARBA" id="ARBA00023242"/>
    </source>
</evidence>
<dbReference type="OrthoDB" id="206088at2759"/>
<dbReference type="PANTHER" id="PTHR45674:SF9">
    <property type="entry name" value="DNA LIGASE 3"/>
    <property type="match status" value="1"/>
</dbReference>
<evidence type="ECO:0000256" key="7">
    <source>
        <dbReference type="ARBA" id="ARBA00023204"/>
    </source>
</evidence>
<evidence type="ECO:0000256" key="6">
    <source>
        <dbReference type="ARBA" id="ARBA00022840"/>
    </source>
</evidence>
<keyword evidence="7 10" id="KW-0234">DNA repair</keyword>
<keyword evidence="2 10" id="KW-0436">Ligase</keyword>
<keyword evidence="8" id="KW-0539">Nucleus</keyword>
<dbReference type="CDD" id="cd07969">
    <property type="entry name" value="OBF_DNA_ligase_I"/>
    <property type="match status" value="1"/>
</dbReference>
<evidence type="ECO:0000259" key="13">
    <source>
        <dbReference type="PROSITE" id="PS50160"/>
    </source>
</evidence>
<dbReference type="PROSITE" id="PS50160">
    <property type="entry name" value="DNA_LIGASE_A3"/>
    <property type="match status" value="1"/>
</dbReference>
<dbReference type="GO" id="GO:0003910">
    <property type="term" value="F:DNA ligase (ATP) activity"/>
    <property type="evidence" value="ECO:0007669"/>
    <property type="project" value="UniProtKB-EC"/>
</dbReference>
<dbReference type="InterPro" id="IPR012308">
    <property type="entry name" value="DNA_ligase_ATP-dep_N"/>
</dbReference>
<evidence type="ECO:0000313" key="14">
    <source>
        <dbReference type="EMBL" id="QDZ20877.1"/>
    </source>
</evidence>
<dbReference type="GO" id="GO:0071897">
    <property type="term" value="P:DNA biosynthetic process"/>
    <property type="evidence" value="ECO:0007669"/>
    <property type="project" value="InterPro"/>
</dbReference>
<dbReference type="FunFam" id="2.40.50.140:FF:000220">
    <property type="entry name" value="DNA ligase"/>
    <property type="match status" value="1"/>
</dbReference>
<evidence type="ECO:0000256" key="5">
    <source>
        <dbReference type="ARBA" id="ARBA00022763"/>
    </source>
</evidence>
<dbReference type="Proteomes" id="UP000316726">
    <property type="component" value="Chromosome 4"/>
</dbReference>
<feature type="region of interest" description="Disordered" evidence="12">
    <location>
        <begin position="373"/>
        <end position="394"/>
    </location>
</feature>
<dbReference type="STRING" id="1764295.A0A5B8MKA3"/>
<dbReference type="InterPro" id="IPR036599">
    <property type="entry name" value="DNA_ligase_N_sf"/>
</dbReference>
<dbReference type="InterPro" id="IPR012309">
    <property type="entry name" value="DNA_ligase_ATP-dep_C"/>
</dbReference>
<dbReference type="Pfam" id="PF04675">
    <property type="entry name" value="DNA_ligase_A_N"/>
    <property type="match status" value="1"/>
</dbReference>
<keyword evidence="4 10" id="KW-0547">Nucleotide-binding</keyword>
<dbReference type="InterPro" id="IPR000977">
    <property type="entry name" value="DNA_ligase_ATP-dep"/>
</dbReference>
<keyword evidence="15" id="KW-1185">Reference proteome</keyword>